<gene>
    <name evidence="17 20" type="primary">dnaQ</name>
    <name evidence="20" type="ORF">ACFQ5P_03095</name>
</gene>
<comment type="catalytic activity">
    <reaction evidence="16 17">
        <text>DNA(n) + a 2'-deoxyribonucleoside 5'-triphosphate = DNA(n+1) + diphosphate</text>
        <dbReference type="Rhea" id="RHEA:22508"/>
        <dbReference type="Rhea" id="RHEA-COMP:17339"/>
        <dbReference type="Rhea" id="RHEA-COMP:17340"/>
        <dbReference type="ChEBI" id="CHEBI:33019"/>
        <dbReference type="ChEBI" id="CHEBI:61560"/>
        <dbReference type="ChEBI" id="CHEBI:173112"/>
        <dbReference type="EC" id="2.7.7.7"/>
    </reaction>
</comment>
<evidence type="ECO:0000313" key="20">
    <source>
        <dbReference type="EMBL" id="MFD1480277.1"/>
    </source>
</evidence>
<evidence type="ECO:0000256" key="13">
    <source>
        <dbReference type="ARBA" id="ARBA00022932"/>
    </source>
</evidence>
<evidence type="ECO:0000256" key="8">
    <source>
        <dbReference type="ARBA" id="ARBA00022722"/>
    </source>
</evidence>
<keyword evidence="14 17" id="KW-0464">Manganese</keyword>
<dbReference type="Gene3D" id="3.30.420.10">
    <property type="entry name" value="Ribonuclease H-like superfamily/Ribonuclease H"/>
    <property type="match status" value="1"/>
</dbReference>
<evidence type="ECO:0000256" key="5">
    <source>
        <dbReference type="ARBA" id="ARBA00022679"/>
    </source>
</evidence>
<dbReference type="Proteomes" id="UP001597302">
    <property type="component" value="Unassembled WGS sequence"/>
</dbReference>
<dbReference type="NCBIfam" id="NF004316">
    <property type="entry name" value="PRK05711.1"/>
    <property type="match status" value="1"/>
</dbReference>
<accession>A0ABW4DRD2</accession>
<comment type="subunit">
    <text evidence="17">DNA polymerase III contains a core (composed of alpha, epsilon and theta chains) that associates with a tau subunit. This core dimerizes to form the POLIII' complex. PolIII' associates with the gamma complex (composed of gamma, delta, delta', psi and chi chains) and with the beta chain to form the complete DNA polymerase III complex.</text>
</comment>
<evidence type="ECO:0000256" key="2">
    <source>
        <dbReference type="ARBA" id="ARBA00001946"/>
    </source>
</evidence>
<dbReference type="CDD" id="cd06131">
    <property type="entry name" value="DNA_pol_III_epsilon_Ecoli_like"/>
    <property type="match status" value="1"/>
</dbReference>
<feature type="domain" description="Exonuclease" evidence="19">
    <location>
        <begin position="2"/>
        <end position="173"/>
    </location>
</feature>
<evidence type="ECO:0000256" key="15">
    <source>
        <dbReference type="ARBA" id="ARBA00025483"/>
    </source>
</evidence>
<dbReference type="NCBIfam" id="TIGR01406">
    <property type="entry name" value="dnaQ_proteo"/>
    <property type="match status" value="1"/>
</dbReference>
<evidence type="ECO:0000256" key="18">
    <source>
        <dbReference type="SAM" id="MobiDB-lite"/>
    </source>
</evidence>
<comment type="cofactor">
    <cofactor evidence="2 17">
        <name>Mg(2+)</name>
        <dbReference type="ChEBI" id="CHEBI:18420"/>
    </cofactor>
</comment>
<proteinExistence type="predicted"/>
<evidence type="ECO:0000256" key="4">
    <source>
        <dbReference type="ARBA" id="ARBA00020352"/>
    </source>
</evidence>
<protein>
    <recommendedName>
        <fullName evidence="4 17">DNA polymerase III subunit epsilon</fullName>
        <ecNumber evidence="3 17">2.7.7.7</ecNumber>
    </recommendedName>
</protein>
<evidence type="ECO:0000256" key="16">
    <source>
        <dbReference type="ARBA" id="ARBA00049244"/>
    </source>
</evidence>
<dbReference type="GO" id="GO:0003887">
    <property type="term" value="F:DNA-directed DNA polymerase activity"/>
    <property type="evidence" value="ECO:0007669"/>
    <property type="project" value="UniProtKB-EC"/>
</dbReference>
<keyword evidence="7 17" id="KW-0235">DNA replication</keyword>
<comment type="cofactor">
    <cofactor evidence="1 17">
        <name>Mn(2+)</name>
        <dbReference type="ChEBI" id="CHEBI:29035"/>
    </cofactor>
</comment>
<keyword evidence="12 17" id="KW-0460">Magnesium</keyword>
<keyword evidence="5 17" id="KW-0808">Transferase</keyword>
<dbReference type="InterPro" id="IPR012337">
    <property type="entry name" value="RNaseH-like_sf"/>
</dbReference>
<keyword evidence="11 17" id="KW-0269">Exonuclease</keyword>
<dbReference type="InterPro" id="IPR036397">
    <property type="entry name" value="RNaseH_sf"/>
</dbReference>
<sequence length="235" mass="25726">MREIVLDTETTGFDAEGADRIVEIGALELFNHLPTGQTFHVYIDPERPMPKEAFDVHGLGDDFLRGKPKFAAIARDFIDFIGPDAKLVIHNASFDMKFLNAELKRAGHPVLPWSRALDTLMLAREKFPGSPASLDALCRRFGVDNGGRDLHGALLDSELLAEVYLELIGGRQPDLVLDRPASADSETRGADGQIQPRAARPRPLPPRLTGAEAQAHAEFVAGLGEQAVWTRFVAP</sequence>
<evidence type="ECO:0000256" key="9">
    <source>
        <dbReference type="ARBA" id="ARBA00022723"/>
    </source>
</evidence>
<keyword evidence="6 17" id="KW-0548">Nucleotidyltransferase</keyword>
<evidence type="ECO:0000259" key="19">
    <source>
        <dbReference type="SMART" id="SM00479"/>
    </source>
</evidence>
<dbReference type="InterPro" id="IPR006054">
    <property type="entry name" value="DnaQ"/>
</dbReference>
<evidence type="ECO:0000256" key="12">
    <source>
        <dbReference type="ARBA" id="ARBA00022842"/>
    </source>
</evidence>
<dbReference type="EC" id="2.7.7.7" evidence="3 17"/>
<dbReference type="SUPFAM" id="SSF53098">
    <property type="entry name" value="Ribonuclease H-like"/>
    <property type="match status" value="1"/>
</dbReference>
<evidence type="ECO:0000256" key="7">
    <source>
        <dbReference type="ARBA" id="ARBA00022705"/>
    </source>
</evidence>
<evidence type="ECO:0000313" key="21">
    <source>
        <dbReference type="Proteomes" id="UP001597302"/>
    </source>
</evidence>
<dbReference type="RefSeq" id="WP_131573033.1">
    <property type="nucleotide sequence ID" value="NZ_CBCSAJ010000012.1"/>
</dbReference>
<evidence type="ECO:0000256" key="1">
    <source>
        <dbReference type="ARBA" id="ARBA00001936"/>
    </source>
</evidence>
<dbReference type="InterPro" id="IPR006309">
    <property type="entry name" value="DnaQ_proteo"/>
</dbReference>
<evidence type="ECO:0000256" key="3">
    <source>
        <dbReference type="ARBA" id="ARBA00012417"/>
    </source>
</evidence>
<comment type="function">
    <text evidence="15 17">DNA polymerase III is a complex, multichain enzyme responsible for most of the replicative synthesis in bacteria. The epsilon subunit contain the editing function and is a proofreading 3'-5' exonuclease.</text>
</comment>
<keyword evidence="10 17" id="KW-0378">Hydrolase</keyword>
<dbReference type="Pfam" id="PF00929">
    <property type="entry name" value="RNase_T"/>
    <property type="match status" value="1"/>
</dbReference>
<evidence type="ECO:0000256" key="10">
    <source>
        <dbReference type="ARBA" id="ARBA00022801"/>
    </source>
</evidence>
<keyword evidence="9 17" id="KW-0479">Metal-binding</keyword>
<keyword evidence="13 17" id="KW-0239">DNA-directed DNA polymerase</keyword>
<dbReference type="InterPro" id="IPR013520">
    <property type="entry name" value="Ribonucl_H"/>
</dbReference>
<dbReference type="EMBL" id="JBHTOQ010000003">
    <property type="protein sequence ID" value="MFD1480277.1"/>
    <property type="molecule type" value="Genomic_DNA"/>
</dbReference>
<dbReference type="PANTHER" id="PTHR30231">
    <property type="entry name" value="DNA POLYMERASE III SUBUNIT EPSILON"/>
    <property type="match status" value="1"/>
</dbReference>
<evidence type="ECO:0000256" key="11">
    <source>
        <dbReference type="ARBA" id="ARBA00022839"/>
    </source>
</evidence>
<name>A0ABW4DRD2_9RHOB</name>
<organism evidence="20 21">
    <name type="scientific">Paracoccus nototheniae</name>
    <dbReference type="NCBI Taxonomy" id="2489002"/>
    <lineage>
        <taxon>Bacteria</taxon>
        <taxon>Pseudomonadati</taxon>
        <taxon>Pseudomonadota</taxon>
        <taxon>Alphaproteobacteria</taxon>
        <taxon>Rhodobacterales</taxon>
        <taxon>Paracoccaceae</taxon>
        <taxon>Paracoccus</taxon>
    </lineage>
</organism>
<keyword evidence="8 17" id="KW-0540">Nuclease</keyword>
<comment type="caution">
    <text evidence="20">The sequence shown here is derived from an EMBL/GenBank/DDBJ whole genome shotgun (WGS) entry which is preliminary data.</text>
</comment>
<evidence type="ECO:0000256" key="6">
    <source>
        <dbReference type="ARBA" id="ARBA00022695"/>
    </source>
</evidence>
<dbReference type="PANTHER" id="PTHR30231:SF41">
    <property type="entry name" value="DNA POLYMERASE III SUBUNIT EPSILON"/>
    <property type="match status" value="1"/>
</dbReference>
<evidence type="ECO:0000256" key="17">
    <source>
        <dbReference type="RuleBase" id="RU364087"/>
    </source>
</evidence>
<keyword evidence="21" id="KW-1185">Reference proteome</keyword>
<dbReference type="NCBIfam" id="TIGR00573">
    <property type="entry name" value="dnaq"/>
    <property type="match status" value="1"/>
</dbReference>
<evidence type="ECO:0000256" key="14">
    <source>
        <dbReference type="ARBA" id="ARBA00023211"/>
    </source>
</evidence>
<feature type="region of interest" description="Disordered" evidence="18">
    <location>
        <begin position="180"/>
        <end position="210"/>
    </location>
</feature>
<dbReference type="SMART" id="SM00479">
    <property type="entry name" value="EXOIII"/>
    <property type="match status" value="1"/>
</dbReference>
<reference evidence="21" key="1">
    <citation type="journal article" date="2019" name="Int. J. Syst. Evol. Microbiol.">
        <title>The Global Catalogue of Microorganisms (GCM) 10K type strain sequencing project: providing services to taxonomists for standard genome sequencing and annotation.</title>
        <authorList>
            <consortium name="The Broad Institute Genomics Platform"/>
            <consortium name="The Broad Institute Genome Sequencing Center for Infectious Disease"/>
            <person name="Wu L."/>
            <person name="Ma J."/>
        </authorList>
    </citation>
    <scope>NUCLEOTIDE SEQUENCE [LARGE SCALE GENOMIC DNA]</scope>
    <source>
        <strain evidence="21">CCM 8875</strain>
    </source>
</reference>